<proteinExistence type="predicted"/>
<accession>A0A6J7VKW6</accession>
<reference evidence="1" key="1">
    <citation type="submission" date="2020-05" db="EMBL/GenBank/DDBJ databases">
        <authorList>
            <person name="Chiriac C."/>
            <person name="Salcher M."/>
            <person name="Ghai R."/>
            <person name="Kavagutti S V."/>
        </authorList>
    </citation>
    <scope>NUCLEOTIDE SEQUENCE</scope>
</reference>
<dbReference type="EMBL" id="LR798192">
    <property type="protein sequence ID" value="CAB5079586.1"/>
    <property type="molecule type" value="Genomic_DNA"/>
</dbReference>
<organism evidence="1">
    <name type="scientific">uncultured Caudovirales phage</name>
    <dbReference type="NCBI Taxonomy" id="2100421"/>
    <lineage>
        <taxon>Viruses</taxon>
        <taxon>Duplodnaviria</taxon>
        <taxon>Heunggongvirae</taxon>
        <taxon>Uroviricota</taxon>
        <taxon>Caudoviricetes</taxon>
        <taxon>Peduoviridae</taxon>
        <taxon>Maltschvirus</taxon>
        <taxon>Maltschvirus maltsch</taxon>
    </lineage>
</organism>
<name>A0A6J7VKW6_9CAUD</name>
<dbReference type="InterPro" id="IPR008983">
    <property type="entry name" value="Tumour_necrosis_fac-like_dom"/>
</dbReference>
<sequence>MPLAPPPPITQDVTSRQFRDWFYSIYAILGQPGQTLGTMAYENANSVAITGGSIGGVGISGSNINSTPIGTINPSTGKFTDLSSSGAVSGTGFTNYFASPPSLGSTTPNTGKFTSVTDTGLTTTRVTYAGAGGLLKDSANLTFDGTTLVSTGLQGPIGVTTPNSGAFTSNLTRDTYTVKPNCYIEAYDRSATIALTATPTLLIPNSTIAGSTGITYDNTTGVFTFAEEGDYSLSLSVNALASSANQVLYIYAENNTGAGWVANANSGKYYTLTNGNTIQIIYSQSVHRVANQQVRYWIYATSTNVSLKTQTLPSVTGVYVPAIRIQYS</sequence>
<evidence type="ECO:0008006" key="2">
    <source>
        <dbReference type="Google" id="ProtNLM"/>
    </source>
</evidence>
<protein>
    <recommendedName>
        <fullName evidence="2">C1q domain containing protein</fullName>
    </recommendedName>
</protein>
<gene>
    <name evidence="1" type="ORF">UFOVP146_23</name>
</gene>
<dbReference type="Gene3D" id="2.60.120.40">
    <property type="match status" value="1"/>
</dbReference>
<evidence type="ECO:0000313" key="1">
    <source>
        <dbReference type="EMBL" id="CAB5079586.1"/>
    </source>
</evidence>